<sequence>MNAEKLGNAKEKTSGAEGRLTRKWQSESDASHVGGSQESKLPKLSYMSKTGESVVWPR</sequence>
<keyword evidence="3" id="KW-1185">Reference proteome</keyword>
<dbReference type="InParanoid" id="A0A2H3CR19"/>
<organism evidence="2 3">
    <name type="scientific">Armillaria gallica</name>
    <name type="common">Bulbous honey fungus</name>
    <name type="synonym">Armillaria bulbosa</name>
    <dbReference type="NCBI Taxonomy" id="47427"/>
    <lineage>
        <taxon>Eukaryota</taxon>
        <taxon>Fungi</taxon>
        <taxon>Dikarya</taxon>
        <taxon>Basidiomycota</taxon>
        <taxon>Agaricomycotina</taxon>
        <taxon>Agaricomycetes</taxon>
        <taxon>Agaricomycetidae</taxon>
        <taxon>Agaricales</taxon>
        <taxon>Marasmiineae</taxon>
        <taxon>Physalacriaceae</taxon>
        <taxon>Armillaria</taxon>
    </lineage>
</organism>
<accession>A0A2H3CR19</accession>
<dbReference type="Proteomes" id="UP000217790">
    <property type="component" value="Unassembled WGS sequence"/>
</dbReference>
<feature type="region of interest" description="Disordered" evidence="1">
    <location>
        <begin position="1"/>
        <end position="58"/>
    </location>
</feature>
<dbReference type="AlphaFoldDB" id="A0A2H3CR19"/>
<evidence type="ECO:0000313" key="3">
    <source>
        <dbReference type="Proteomes" id="UP000217790"/>
    </source>
</evidence>
<evidence type="ECO:0000313" key="2">
    <source>
        <dbReference type="EMBL" id="PBK79187.1"/>
    </source>
</evidence>
<evidence type="ECO:0000256" key="1">
    <source>
        <dbReference type="SAM" id="MobiDB-lite"/>
    </source>
</evidence>
<dbReference type="EMBL" id="KZ293802">
    <property type="protein sequence ID" value="PBK79187.1"/>
    <property type="molecule type" value="Genomic_DNA"/>
</dbReference>
<name>A0A2H3CR19_ARMGA</name>
<gene>
    <name evidence="2" type="ORF">ARMGADRAFT_176576</name>
</gene>
<reference evidence="3" key="1">
    <citation type="journal article" date="2017" name="Nat. Ecol. Evol.">
        <title>Genome expansion and lineage-specific genetic innovations in the forest pathogenic fungi Armillaria.</title>
        <authorList>
            <person name="Sipos G."/>
            <person name="Prasanna A.N."/>
            <person name="Walter M.C."/>
            <person name="O'Connor E."/>
            <person name="Balint B."/>
            <person name="Krizsan K."/>
            <person name="Kiss B."/>
            <person name="Hess J."/>
            <person name="Varga T."/>
            <person name="Slot J."/>
            <person name="Riley R."/>
            <person name="Boka B."/>
            <person name="Rigling D."/>
            <person name="Barry K."/>
            <person name="Lee J."/>
            <person name="Mihaltcheva S."/>
            <person name="LaButti K."/>
            <person name="Lipzen A."/>
            <person name="Waldron R."/>
            <person name="Moloney N.M."/>
            <person name="Sperisen C."/>
            <person name="Kredics L."/>
            <person name="Vagvoelgyi C."/>
            <person name="Patrignani A."/>
            <person name="Fitzpatrick D."/>
            <person name="Nagy I."/>
            <person name="Doyle S."/>
            <person name="Anderson J.B."/>
            <person name="Grigoriev I.V."/>
            <person name="Gueldener U."/>
            <person name="Muensterkoetter M."/>
            <person name="Nagy L.G."/>
        </authorList>
    </citation>
    <scope>NUCLEOTIDE SEQUENCE [LARGE SCALE GENOMIC DNA]</scope>
    <source>
        <strain evidence="3">Ar21-2</strain>
    </source>
</reference>
<protein>
    <submittedName>
        <fullName evidence="2">Uncharacterized protein</fullName>
    </submittedName>
</protein>
<proteinExistence type="predicted"/>